<accession>A0A813PFB6</accession>
<keyword evidence="1" id="KW-0812">Transmembrane</keyword>
<name>A0A813PFB6_9BILA</name>
<reference evidence="2" key="1">
    <citation type="submission" date="2021-02" db="EMBL/GenBank/DDBJ databases">
        <authorList>
            <person name="Nowell W R."/>
        </authorList>
    </citation>
    <scope>NUCLEOTIDE SEQUENCE</scope>
</reference>
<dbReference type="EMBL" id="CAJNOE010000022">
    <property type="protein sequence ID" value="CAF0749684.1"/>
    <property type="molecule type" value="Genomic_DNA"/>
</dbReference>
<keyword evidence="1" id="KW-0472">Membrane</keyword>
<evidence type="ECO:0000256" key="1">
    <source>
        <dbReference type="SAM" id="Phobius"/>
    </source>
</evidence>
<proteinExistence type="predicted"/>
<comment type="caution">
    <text evidence="2">The sequence shown here is derived from an EMBL/GenBank/DDBJ whole genome shotgun (WGS) entry which is preliminary data.</text>
</comment>
<evidence type="ECO:0000313" key="2">
    <source>
        <dbReference type="EMBL" id="CAF0749684.1"/>
    </source>
</evidence>
<sequence>MMQLLSKYSSCLTWMFIGTLLVSVVLASILTLYIREKSLTQTQTQLNQTNSSQTTGLTYYCGGISSYTLWQTFSSDGITMIIDTTSCNFNSTPLYFTSMAGTSDHWSLIGYTAIYRPSSNVFTVYARSTYYPNGTFLLIESQTNQWNVNWFGLSH</sequence>
<evidence type="ECO:0000313" key="3">
    <source>
        <dbReference type="Proteomes" id="UP000663860"/>
    </source>
</evidence>
<gene>
    <name evidence="2" type="ORF">IZO911_LOCUS4059</name>
</gene>
<protein>
    <submittedName>
        <fullName evidence="2">Uncharacterized protein</fullName>
    </submittedName>
</protein>
<feature type="transmembrane region" description="Helical" evidence="1">
    <location>
        <begin position="12"/>
        <end position="34"/>
    </location>
</feature>
<dbReference type="AlphaFoldDB" id="A0A813PFB6"/>
<organism evidence="2 3">
    <name type="scientific">Adineta steineri</name>
    <dbReference type="NCBI Taxonomy" id="433720"/>
    <lineage>
        <taxon>Eukaryota</taxon>
        <taxon>Metazoa</taxon>
        <taxon>Spiralia</taxon>
        <taxon>Gnathifera</taxon>
        <taxon>Rotifera</taxon>
        <taxon>Eurotatoria</taxon>
        <taxon>Bdelloidea</taxon>
        <taxon>Adinetida</taxon>
        <taxon>Adinetidae</taxon>
        <taxon>Adineta</taxon>
    </lineage>
</organism>
<keyword evidence="1" id="KW-1133">Transmembrane helix</keyword>
<dbReference type="Proteomes" id="UP000663860">
    <property type="component" value="Unassembled WGS sequence"/>
</dbReference>